<protein>
    <recommendedName>
        <fullName evidence="1">Multidrug resistance protein MdtA-like C-terminal permuted SH3 domain-containing protein</fullName>
    </recommendedName>
</protein>
<gene>
    <name evidence="2" type="ordered locus">SAV0197</name>
</gene>
<name>A0A0H3JX11_STAAM</name>
<dbReference type="PhylomeDB" id="A0A0H3JX11"/>
<accession>A0A0H3JX11</accession>
<dbReference type="Gene3D" id="2.40.420.20">
    <property type="match status" value="1"/>
</dbReference>
<proteinExistence type="predicted"/>
<dbReference type="HOGENOM" id="CLU_068059_0_0_9"/>
<dbReference type="InterPro" id="IPR058627">
    <property type="entry name" value="MdtA-like_C"/>
</dbReference>
<evidence type="ECO:0000259" key="1">
    <source>
        <dbReference type="Pfam" id="PF25967"/>
    </source>
</evidence>
<dbReference type="PANTHER" id="PTHR30469">
    <property type="entry name" value="MULTIDRUG RESISTANCE PROTEIN MDTA"/>
    <property type="match status" value="1"/>
</dbReference>
<dbReference type="AlphaFoldDB" id="A0A0H3JX11"/>
<dbReference type="GO" id="GO:0015562">
    <property type="term" value="F:efflux transmembrane transporter activity"/>
    <property type="evidence" value="ECO:0007669"/>
    <property type="project" value="TreeGrafter"/>
</dbReference>
<dbReference type="Pfam" id="PF25967">
    <property type="entry name" value="RND-MFP_C"/>
    <property type="match status" value="1"/>
</dbReference>
<organism evidence="2 3">
    <name type="scientific">Staphylococcus aureus (strain Mu50 / ATCC 700699)</name>
    <dbReference type="NCBI Taxonomy" id="158878"/>
    <lineage>
        <taxon>Bacteria</taxon>
        <taxon>Bacillati</taxon>
        <taxon>Bacillota</taxon>
        <taxon>Bacilli</taxon>
        <taxon>Bacillales</taxon>
        <taxon>Staphylococcaceae</taxon>
        <taxon>Staphylococcus</taxon>
    </lineage>
</organism>
<evidence type="ECO:0000313" key="3">
    <source>
        <dbReference type="Proteomes" id="UP000002481"/>
    </source>
</evidence>
<dbReference type="KEGG" id="sav:SAV0197"/>
<dbReference type="Proteomes" id="UP000002481">
    <property type="component" value="Chromosome"/>
</dbReference>
<dbReference type="RefSeq" id="WP_001253190.1">
    <property type="nucleotide sequence ID" value="NC_002758.2"/>
</dbReference>
<evidence type="ECO:0000313" key="2">
    <source>
        <dbReference type="EMBL" id="BAB56359.1"/>
    </source>
</evidence>
<sequence>MRRKRKWLIVICVLLVLITISQILKHFNYGTESKEAYNTYTVEKERQLDLQGKAYPREVKTYYKNNQVGTYLGVQVADGQTVKKGDMLINYKINSNKRQQLVDKINDTQHIITEVYLNITKGLNNREIQKKLIEYKQTLYEAQQQLYQYDSQNRDSMYASFDGKIMIKNIDNDSDNQPILYLISKESHIKTSVTEFDLNKVKKGDKVNLSITSTGKTGAGIIKQISELPISYEENLSLHENDALHLPESNNDGELANSKSISASPIFKSNNNSELSKYGVIIDDLSLPIRAGYSLEIKVPLNAIKIPKSVLTKGNNVFIVNKNSIVEKRNIRIKRINGDIIVEKGLKPGDKLIKQPKSTMNDGDKVEISS</sequence>
<reference evidence="2 3" key="1">
    <citation type="journal article" date="2001" name="Lancet">
        <title>Whole genome sequencing of meticillin-resistant Staphylococcus aureus.</title>
        <authorList>
            <person name="Kuroda M."/>
            <person name="Ohta T."/>
            <person name="Uchiyama I."/>
            <person name="Baba T."/>
            <person name="Yuzawa H."/>
            <person name="Kobayashi I."/>
            <person name="Cui L."/>
            <person name="Oguchi A."/>
            <person name="Aoki K."/>
            <person name="Nagai Y."/>
            <person name="Lian J."/>
            <person name="Ito T."/>
            <person name="Kanamori M."/>
            <person name="Matsumaru H."/>
            <person name="Maruyama A."/>
            <person name="Murakami H."/>
            <person name="Hosoyama A."/>
            <person name="Mizutani-Ui Y."/>
            <person name="Takahashi N.K."/>
            <person name="Sawano T."/>
            <person name="Inoue R."/>
            <person name="Kaito C."/>
            <person name="Sekimizu K."/>
            <person name="Hirakawa H."/>
            <person name="Kuhara S."/>
            <person name="Goto S."/>
            <person name="Yabuzaki J."/>
            <person name="Kanehisa M."/>
            <person name="Yamashita A."/>
            <person name="Oshima K."/>
            <person name="Furuya K."/>
            <person name="Yoshino C."/>
            <person name="Shiba T."/>
            <person name="Hattori M."/>
            <person name="Ogasawara N."/>
            <person name="Hayashi H."/>
            <person name="Hiramatsu K."/>
        </authorList>
    </citation>
    <scope>NUCLEOTIDE SEQUENCE [LARGE SCALE GENOMIC DNA]</scope>
    <source>
        <strain evidence="3">Mu50 / ATCC 700699</strain>
    </source>
</reference>
<feature type="domain" description="Multidrug resistance protein MdtA-like C-terminal permuted SH3" evidence="1">
    <location>
        <begin position="302"/>
        <end position="353"/>
    </location>
</feature>
<dbReference type="GO" id="GO:1990281">
    <property type="term" value="C:efflux pump complex"/>
    <property type="evidence" value="ECO:0007669"/>
    <property type="project" value="TreeGrafter"/>
</dbReference>
<dbReference type="EMBL" id="BA000017">
    <property type="protein sequence ID" value="BAB56359.1"/>
    <property type="molecule type" value="Genomic_DNA"/>
</dbReference>